<dbReference type="InterPro" id="IPR011042">
    <property type="entry name" value="6-blade_b-propeller_TolB-like"/>
</dbReference>
<accession>A0A2G8KVH7</accession>
<dbReference type="GO" id="GO:0008270">
    <property type="term" value="F:zinc ion binding"/>
    <property type="evidence" value="ECO:0007669"/>
    <property type="project" value="UniProtKB-KW"/>
</dbReference>
<gene>
    <name evidence="2" type="ORF">BSL78_11101</name>
</gene>
<reference evidence="2 3" key="1">
    <citation type="journal article" date="2017" name="PLoS Biol.">
        <title>The sea cucumber genome provides insights into morphological evolution and visceral regeneration.</title>
        <authorList>
            <person name="Zhang X."/>
            <person name="Sun L."/>
            <person name="Yuan J."/>
            <person name="Sun Y."/>
            <person name="Gao Y."/>
            <person name="Zhang L."/>
            <person name="Li S."/>
            <person name="Dai H."/>
            <person name="Hamel J.F."/>
            <person name="Liu C."/>
            <person name="Yu Y."/>
            <person name="Liu S."/>
            <person name="Lin W."/>
            <person name="Guo K."/>
            <person name="Jin S."/>
            <person name="Xu P."/>
            <person name="Storey K.B."/>
            <person name="Huan P."/>
            <person name="Zhang T."/>
            <person name="Zhou Y."/>
            <person name="Zhang J."/>
            <person name="Lin C."/>
            <person name="Li X."/>
            <person name="Xing L."/>
            <person name="Huo D."/>
            <person name="Sun M."/>
            <person name="Wang L."/>
            <person name="Mercier A."/>
            <person name="Li F."/>
            <person name="Yang H."/>
            <person name="Xiang J."/>
        </authorList>
    </citation>
    <scope>NUCLEOTIDE SEQUENCE [LARGE SCALE GENOMIC DNA]</scope>
    <source>
        <strain evidence="2">Shaxun</strain>
        <tissue evidence="2">Muscle</tissue>
    </source>
</reference>
<name>A0A2G8KVH7_STIJA</name>
<dbReference type="PANTHER" id="PTHR24104:SF25">
    <property type="entry name" value="PROTEIN LIN-41"/>
    <property type="match status" value="1"/>
</dbReference>
<sequence>MNDTDNALSGPRPGPKCEISLKRIGGMLAALVGIVTQISSLHRYYEKLLDPNDRLLNEIDLLHHRIKARDIRHELLKNCDRIQSMDEMTVDVNMPPSDLQAAIQAESDVMRKISELEKYKKLSWWHFVKRLELTQSIEVLKQSLDEARKLVEREAETCGQRKIRNLRKAKKGSSAITDEGHKCSESIRHGTQFRFAKPPTCTEISGINQPHDVLTFQNEIFVLMDDGIKAYNMEGTEVKVYQKEGFRPFAAVFLDKRLYVTDKSCGCVAMFDQSLNYIDSFGESHMTSPAGISSCPESSCIYVLTGREQSSAAVAMFERDGTYIRQFRHKDLHDPWYIKRNHNSSELLISDFARNAIEIYSPNLTERNTVIKLDVPGRSDVQCRGIDVDGEGNIYVALRAKGYVDQYEIIVKYNPHKKQMYILEESPVGGFFSRSKRLNFVRGLHFYRSAGEAFLMIVDPGNNRVMIKPV</sequence>
<dbReference type="InterPro" id="IPR050952">
    <property type="entry name" value="TRIM-NHL_E3_ligases"/>
</dbReference>
<dbReference type="GO" id="GO:0000209">
    <property type="term" value="P:protein polyubiquitination"/>
    <property type="evidence" value="ECO:0007669"/>
    <property type="project" value="TreeGrafter"/>
</dbReference>
<dbReference type="GO" id="GO:0061630">
    <property type="term" value="F:ubiquitin protein ligase activity"/>
    <property type="evidence" value="ECO:0007669"/>
    <property type="project" value="TreeGrafter"/>
</dbReference>
<organism evidence="2 3">
    <name type="scientific">Stichopus japonicus</name>
    <name type="common">Sea cucumber</name>
    <dbReference type="NCBI Taxonomy" id="307972"/>
    <lineage>
        <taxon>Eukaryota</taxon>
        <taxon>Metazoa</taxon>
        <taxon>Echinodermata</taxon>
        <taxon>Eleutherozoa</taxon>
        <taxon>Echinozoa</taxon>
        <taxon>Holothuroidea</taxon>
        <taxon>Aspidochirotacea</taxon>
        <taxon>Aspidochirotida</taxon>
        <taxon>Stichopodidae</taxon>
        <taxon>Apostichopus</taxon>
    </lineage>
</organism>
<comment type="caution">
    <text evidence="2">The sequence shown here is derived from an EMBL/GenBank/DDBJ whole genome shotgun (WGS) entry which is preliminary data.</text>
</comment>
<evidence type="ECO:0000256" key="1">
    <source>
        <dbReference type="SAM" id="Coils"/>
    </source>
</evidence>
<dbReference type="PANTHER" id="PTHR24104">
    <property type="entry name" value="E3 UBIQUITIN-PROTEIN LIGASE NHLRC1-RELATED"/>
    <property type="match status" value="1"/>
</dbReference>
<dbReference type="EMBL" id="MRZV01000346">
    <property type="protein sequence ID" value="PIK52028.1"/>
    <property type="molecule type" value="Genomic_DNA"/>
</dbReference>
<dbReference type="GO" id="GO:0043161">
    <property type="term" value="P:proteasome-mediated ubiquitin-dependent protein catabolic process"/>
    <property type="evidence" value="ECO:0007669"/>
    <property type="project" value="TreeGrafter"/>
</dbReference>
<evidence type="ECO:0000313" key="2">
    <source>
        <dbReference type="EMBL" id="PIK52028.1"/>
    </source>
</evidence>
<feature type="coiled-coil region" evidence="1">
    <location>
        <begin position="130"/>
        <end position="157"/>
    </location>
</feature>
<evidence type="ECO:0000313" key="3">
    <source>
        <dbReference type="Proteomes" id="UP000230750"/>
    </source>
</evidence>
<dbReference type="Gene3D" id="2.120.10.30">
    <property type="entry name" value="TolB, C-terminal domain"/>
    <property type="match status" value="1"/>
</dbReference>
<keyword evidence="3" id="KW-1185">Reference proteome</keyword>
<dbReference type="Proteomes" id="UP000230750">
    <property type="component" value="Unassembled WGS sequence"/>
</dbReference>
<dbReference type="SUPFAM" id="SSF63825">
    <property type="entry name" value="YWTD domain"/>
    <property type="match status" value="1"/>
</dbReference>
<keyword evidence="1" id="KW-0175">Coiled coil</keyword>
<proteinExistence type="predicted"/>
<dbReference type="AlphaFoldDB" id="A0A2G8KVH7"/>
<protein>
    <submittedName>
        <fullName evidence="2">Putative RING finger protein nhl-1-like</fullName>
    </submittedName>
</protein>